<evidence type="ECO:0000313" key="7">
    <source>
        <dbReference type="Proteomes" id="UP000325372"/>
    </source>
</evidence>
<dbReference type="SUPFAM" id="SSF48452">
    <property type="entry name" value="TPR-like"/>
    <property type="match status" value="1"/>
</dbReference>
<dbReference type="Gene3D" id="1.10.1130.10">
    <property type="entry name" value="Flavocytochrome C3, Chain A"/>
    <property type="match status" value="2"/>
</dbReference>
<feature type="repeat" description="TPR" evidence="2">
    <location>
        <begin position="730"/>
        <end position="763"/>
    </location>
</feature>
<dbReference type="Gene3D" id="1.25.40.10">
    <property type="entry name" value="Tetratricopeptide repeat domain"/>
    <property type="match status" value="1"/>
</dbReference>
<dbReference type="Pfam" id="PF09699">
    <property type="entry name" value="Paired_CXXCH_1"/>
    <property type="match status" value="1"/>
</dbReference>
<dbReference type="InterPro" id="IPR010177">
    <property type="entry name" value="Paired_CXXCH_1"/>
</dbReference>
<keyword evidence="1" id="KW-0732">Signal</keyword>
<evidence type="ECO:0000313" key="6">
    <source>
        <dbReference type="EMBL" id="KAA9130424.1"/>
    </source>
</evidence>
<dbReference type="GO" id="GO:0016491">
    <property type="term" value="F:oxidoreductase activity"/>
    <property type="evidence" value="ECO:0007669"/>
    <property type="project" value="TreeGrafter"/>
</dbReference>
<dbReference type="EMBL" id="VYXP01000007">
    <property type="protein sequence ID" value="KAA9130424.1"/>
    <property type="molecule type" value="Genomic_DNA"/>
</dbReference>
<feature type="repeat" description="TPR" evidence="2">
    <location>
        <begin position="662"/>
        <end position="695"/>
    </location>
</feature>
<feature type="domain" description="Cytochrome c-552/4" evidence="5">
    <location>
        <begin position="252"/>
        <end position="292"/>
    </location>
</feature>
<dbReference type="InterPro" id="IPR051829">
    <property type="entry name" value="Multiheme_Cytochr_ET"/>
</dbReference>
<keyword evidence="7" id="KW-1185">Reference proteome</keyword>
<evidence type="ECO:0000259" key="4">
    <source>
        <dbReference type="Pfam" id="PF09699"/>
    </source>
</evidence>
<reference evidence="6 7" key="1">
    <citation type="submission" date="2019-09" db="EMBL/GenBank/DDBJ databases">
        <title>Wenzhouxiangella sp. Genome sequencing and assembly.</title>
        <authorList>
            <person name="Zhang R."/>
        </authorList>
    </citation>
    <scope>NUCLEOTIDE SEQUENCE [LARGE SCALE GENOMIC DNA]</scope>
    <source>
        <strain evidence="6 7">W260</strain>
    </source>
</reference>
<comment type="caution">
    <text evidence="6">The sequence shown here is derived from an EMBL/GenBank/DDBJ whole genome shotgun (WGS) entry which is preliminary data.</text>
</comment>
<keyword evidence="3" id="KW-0812">Transmembrane</keyword>
<sequence>MILVWRLLMGNGFRKFEPGSRVYCERPRFQCAYHRPLNQTGYDTATLPATTSRTPNWYCPLEVVAYTAPAMEPVHKVRLMGRRPPNLMLPMLLLMLVSTLLVAFAPFAMASEGFVGTAACADCHAEEHAAWTGSHHDLAMQHASDESVLGDFNDAVVTVQGVTSRFFRRDGDFFVNTEGPDGQLADFKISYTFGVDPLQQYLVEFPDGRVQALGLAWDARAESTGGQRWFHLYPDEAIPHDDPLHWTGRQQNWNYMCADCHSTDLVKGYDAVNDRYATTWTDINVGCEACHGPGEAHVSWAGKTDELKGQDVSRGLAILLDERDGVTWPIDTDTGIARRSSPKTTDTEIQVCATCHSRRGTIAGGAQTRAAFMDHHMPALLTGDLYHDDGQIMDEVYVWGSFLQSKMYAAGVTCSDCHNPHTLELRAPQQAVCAQCHMPATFATPDHHGHPADSAGADCLACHMPETTYMVVDPRRDHSLRVPRPDIALALGTPDACSSCHADRDTQWAADAFGTMFPDAGEPFQDWTRAFHQSREGLLQAEVSLMRVINDDTTPDIARATAVLELQGHLGPMSFQQVQLALRDPSPLVRMAAVRTLDAVPPANRYEFAGHLLRDPVLAVRAEAGRSLAGTPRNLLDVNERGALDLALRDYAATQAYNADRPEAHMNMGNLYAARGDGTAAEKAYRQALKLDPAFSPAYANLADLYRSQGMERESRAVLETGLGAAPDDASLHHALGLAMVRAGDTAAALPELERSAELAPDNPRYAYVYGVALNSTGQGAAAIEALETAQAQHPNNRELMWALATFERDSGDVAAARRWATAILALNPADEAANQLLASLPGEDESTE</sequence>
<dbReference type="InterPro" id="IPR019734">
    <property type="entry name" value="TPR_rpt"/>
</dbReference>
<keyword evidence="3" id="KW-0472">Membrane</keyword>
<dbReference type="Proteomes" id="UP000325372">
    <property type="component" value="Unassembled WGS sequence"/>
</dbReference>
<dbReference type="Pfam" id="PF13435">
    <property type="entry name" value="Cytochrome_C554"/>
    <property type="match status" value="1"/>
</dbReference>
<dbReference type="PROSITE" id="PS50005">
    <property type="entry name" value="TPR"/>
    <property type="match status" value="2"/>
</dbReference>
<dbReference type="SUPFAM" id="SSF48695">
    <property type="entry name" value="Multiheme cytochromes"/>
    <property type="match status" value="1"/>
</dbReference>
<name>A0A5N0T7E7_9GAMM</name>
<organism evidence="6 7">
    <name type="scientific">Marinihelvus fidelis</name>
    <dbReference type="NCBI Taxonomy" id="2613842"/>
    <lineage>
        <taxon>Bacteria</taxon>
        <taxon>Pseudomonadati</taxon>
        <taxon>Pseudomonadota</taxon>
        <taxon>Gammaproteobacteria</taxon>
        <taxon>Chromatiales</taxon>
        <taxon>Wenzhouxiangellaceae</taxon>
        <taxon>Marinihelvus</taxon>
    </lineage>
</organism>
<dbReference type="InterPro" id="IPR023155">
    <property type="entry name" value="Cyt_c-552/4"/>
</dbReference>
<accession>A0A5N0T7E7</accession>
<evidence type="ECO:0000256" key="2">
    <source>
        <dbReference type="PROSITE-ProRule" id="PRU00339"/>
    </source>
</evidence>
<evidence type="ECO:0000256" key="3">
    <source>
        <dbReference type="SAM" id="Phobius"/>
    </source>
</evidence>
<dbReference type="PROSITE" id="PS50293">
    <property type="entry name" value="TPR_REGION"/>
    <property type="match status" value="1"/>
</dbReference>
<evidence type="ECO:0000259" key="5">
    <source>
        <dbReference type="Pfam" id="PF13435"/>
    </source>
</evidence>
<feature type="domain" description="Doubled CXXCH motif" evidence="4">
    <location>
        <begin position="410"/>
        <end position="439"/>
    </location>
</feature>
<protein>
    <submittedName>
        <fullName evidence="6">Tetratricopeptide repeat protein</fullName>
    </submittedName>
</protein>
<dbReference type="InterPro" id="IPR036280">
    <property type="entry name" value="Multihaem_cyt_sf"/>
</dbReference>
<dbReference type="Pfam" id="PF13429">
    <property type="entry name" value="TPR_15"/>
    <property type="match status" value="1"/>
</dbReference>
<feature type="transmembrane region" description="Helical" evidence="3">
    <location>
        <begin position="87"/>
        <end position="109"/>
    </location>
</feature>
<dbReference type="PANTHER" id="PTHR35038:SF8">
    <property type="entry name" value="C-TYPE POLYHEME CYTOCHROME OMCC"/>
    <property type="match status" value="1"/>
</dbReference>
<evidence type="ECO:0000256" key="1">
    <source>
        <dbReference type="ARBA" id="ARBA00022729"/>
    </source>
</evidence>
<dbReference type="InterPro" id="IPR011990">
    <property type="entry name" value="TPR-like_helical_dom_sf"/>
</dbReference>
<proteinExistence type="predicted"/>
<keyword evidence="3" id="KW-1133">Transmembrane helix</keyword>
<keyword evidence="2" id="KW-0802">TPR repeat</keyword>
<dbReference type="SMART" id="SM00028">
    <property type="entry name" value="TPR"/>
    <property type="match status" value="4"/>
</dbReference>
<dbReference type="AlphaFoldDB" id="A0A5N0T7E7"/>
<gene>
    <name evidence="6" type="ORF">F3N42_11995</name>
</gene>
<dbReference type="PANTHER" id="PTHR35038">
    <property type="entry name" value="DISSIMILATORY SULFITE REDUCTASE SIRA"/>
    <property type="match status" value="1"/>
</dbReference>